<dbReference type="EMBL" id="JAGUCO010000012">
    <property type="protein sequence ID" value="MBS2099523.1"/>
    <property type="molecule type" value="Genomic_DNA"/>
</dbReference>
<dbReference type="PANTHER" id="PTHR34387:SF1">
    <property type="entry name" value="PERIPLASMIC IMMUNOGENIC PROTEIN"/>
    <property type="match status" value="1"/>
</dbReference>
<gene>
    <name evidence="2" type="ORF">KEM10_14605</name>
</gene>
<reference evidence="2 3" key="1">
    <citation type="journal article" date="2015" name="Int. J. Syst. Evol. Microbiol.">
        <title>Carboxylicivirga linearis sp. nov., isolated from a sea cucumber culture pond.</title>
        <authorList>
            <person name="Wang F.Q."/>
            <person name="Zhou Y.X."/>
            <person name="Lin X.Z."/>
            <person name="Chen G.J."/>
            <person name="Du Z.J."/>
        </authorList>
    </citation>
    <scope>NUCLEOTIDE SEQUENCE [LARGE SCALE GENOMIC DNA]</scope>
    <source>
        <strain evidence="2 3">FB218</strain>
    </source>
</reference>
<keyword evidence="1" id="KW-0732">Signal</keyword>
<name>A0ABS5JXH0_9BACT</name>
<dbReference type="PANTHER" id="PTHR34387">
    <property type="entry name" value="SLR1258 PROTEIN"/>
    <property type="match status" value="1"/>
</dbReference>
<dbReference type="Proteomes" id="UP000708576">
    <property type="component" value="Unassembled WGS sequence"/>
</dbReference>
<dbReference type="Gene3D" id="3.30.110.170">
    <property type="entry name" value="Protein of unknown function (DUF541), domain 1"/>
    <property type="match status" value="1"/>
</dbReference>
<proteinExistence type="predicted"/>
<comment type="caution">
    <text evidence="2">The sequence shown here is derived from an EMBL/GenBank/DDBJ whole genome shotgun (WGS) entry which is preliminary data.</text>
</comment>
<feature type="signal peptide" evidence="1">
    <location>
        <begin position="1"/>
        <end position="22"/>
    </location>
</feature>
<dbReference type="Pfam" id="PF04402">
    <property type="entry name" value="SIMPL"/>
    <property type="match status" value="1"/>
</dbReference>
<feature type="chain" id="PRO_5045364135" evidence="1">
    <location>
        <begin position="23"/>
        <end position="234"/>
    </location>
</feature>
<dbReference type="Gene3D" id="3.30.70.2970">
    <property type="entry name" value="Protein of unknown function (DUF541), domain 2"/>
    <property type="match status" value="1"/>
</dbReference>
<dbReference type="InterPro" id="IPR052022">
    <property type="entry name" value="26kDa_periplasmic_antigen"/>
</dbReference>
<evidence type="ECO:0000256" key="1">
    <source>
        <dbReference type="SAM" id="SignalP"/>
    </source>
</evidence>
<protein>
    <submittedName>
        <fullName evidence="2">SIMPL domain-containing protein</fullName>
    </submittedName>
</protein>
<accession>A0ABS5JXH0</accession>
<organism evidence="2 3">
    <name type="scientific">Carboxylicivirga linearis</name>
    <dbReference type="NCBI Taxonomy" id="1628157"/>
    <lineage>
        <taxon>Bacteria</taxon>
        <taxon>Pseudomonadati</taxon>
        <taxon>Bacteroidota</taxon>
        <taxon>Bacteroidia</taxon>
        <taxon>Marinilabiliales</taxon>
        <taxon>Marinilabiliaceae</taxon>
        <taxon>Carboxylicivirga</taxon>
    </lineage>
</organism>
<evidence type="ECO:0000313" key="3">
    <source>
        <dbReference type="Proteomes" id="UP000708576"/>
    </source>
</evidence>
<sequence>MMKKTYILGILLMAVISITAQTAKNFIDQPYIEVNGKAEMEIIPDMIYLKVIIDEKDNKAKVSLEQLEQRMMKALSDIGIDTKKDVAVIDYSSNFQEHWIKKTNIMTTKQYEVIAYNGKTVAQVFMVLEKLDISNISVTKLDHSKIEDYRQQVKVDAIKAAKNKAKMLTEAVDQKIGKALYIQEISRNIYARTAAMESNVVMKMSANDKSGYISDIEFQKINLEAQILARFTIE</sequence>
<dbReference type="RefSeq" id="WP_212216767.1">
    <property type="nucleotide sequence ID" value="NZ_JAGUCO010000012.1"/>
</dbReference>
<keyword evidence="3" id="KW-1185">Reference proteome</keyword>
<dbReference type="InterPro" id="IPR007497">
    <property type="entry name" value="SIMPL/DUF541"/>
</dbReference>
<evidence type="ECO:0000313" key="2">
    <source>
        <dbReference type="EMBL" id="MBS2099523.1"/>
    </source>
</evidence>